<sequence length="61" mass="7365">MNGHKICMSWNLEQHTSKGIRRKIPFSPLMRIFFYDSQSLLDKKEQEQNFFNFSLSINLIR</sequence>
<evidence type="ECO:0000313" key="2">
    <source>
        <dbReference type="Proteomes" id="UP000028999"/>
    </source>
</evidence>
<dbReference type="Gramene" id="CDY44158">
    <property type="protein sequence ID" value="CDY44158"/>
    <property type="gene ID" value="GSBRNA2T00079621001"/>
</dbReference>
<name>A0A078I4T3_BRANA</name>
<dbReference type="AlphaFoldDB" id="A0A078I4T3"/>
<protein>
    <submittedName>
        <fullName evidence="1">BnaA09g30940D protein</fullName>
    </submittedName>
</protein>
<dbReference type="PaxDb" id="3708-A0A078I4T3"/>
<reference evidence="1 2" key="1">
    <citation type="journal article" date="2014" name="Science">
        <title>Plant genetics. Early allopolyploid evolution in the post-Neolithic Brassica napus oilseed genome.</title>
        <authorList>
            <person name="Chalhoub B."/>
            <person name="Denoeud F."/>
            <person name="Liu S."/>
            <person name="Parkin I.A."/>
            <person name="Tang H."/>
            <person name="Wang X."/>
            <person name="Chiquet J."/>
            <person name="Belcram H."/>
            <person name="Tong C."/>
            <person name="Samans B."/>
            <person name="Correa M."/>
            <person name="Da Silva C."/>
            <person name="Just J."/>
            <person name="Falentin C."/>
            <person name="Koh C.S."/>
            <person name="Le Clainche I."/>
            <person name="Bernard M."/>
            <person name="Bento P."/>
            <person name="Noel B."/>
            <person name="Labadie K."/>
            <person name="Alberti A."/>
            <person name="Charles M."/>
            <person name="Arnaud D."/>
            <person name="Guo H."/>
            <person name="Daviaud C."/>
            <person name="Alamery S."/>
            <person name="Jabbari K."/>
            <person name="Zhao M."/>
            <person name="Edger P.P."/>
            <person name="Chelaifa H."/>
            <person name="Tack D."/>
            <person name="Lassalle G."/>
            <person name="Mestiri I."/>
            <person name="Schnel N."/>
            <person name="Le Paslier M.C."/>
            <person name="Fan G."/>
            <person name="Renault V."/>
            <person name="Bayer P.E."/>
            <person name="Golicz A.A."/>
            <person name="Manoli S."/>
            <person name="Lee T.H."/>
            <person name="Thi V.H."/>
            <person name="Chalabi S."/>
            <person name="Hu Q."/>
            <person name="Fan C."/>
            <person name="Tollenaere R."/>
            <person name="Lu Y."/>
            <person name="Battail C."/>
            <person name="Shen J."/>
            <person name="Sidebottom C.H."/>
            <person name="Wang X."/>
            <person name="Canaguier A."/>
            <person name="Chauveau A."/>
            <person name="Berard A."/>
            <person name="Deniot G."/>
            <person name="Guan M."/>
            <person name="Liu Z."/>
            <person name="Sun F."/>
            <person name="Lim Y.P."/>
            <person name="Lyons E."/>
            <person name="Town C.D."/>
            <person name="Bancroft I."/>
            <person name="Wang X."/>
            <person name="Meng J."/>
            <person name="Ma J."/>
            <person name="Pires J.C."/>
            <person name="King G.J."/>
            <person name="Brunel D."/>
            <person name="Delourme R."/>
            <person name="Renard M."/>
            <person name="Aury J.M."/>
            <person name="Adams K.L."/>
            <person name="Batley J."/>
            <person name="Snowdon R.J."/>
            <person name="Tost J."/>
            <person name="Edwards D."/>
            <person name="Zhou Y."/>
            <person name="Hua W."/>
            <person name="Sharpe A.G."/>
            <person name="Paterson A.H."/>
            <person name="Guan C."/>
            <person name="Wincker P."/>
        </authorList>
    </citation>
    <scope>NUCLEOTIDE SEQUENCE [LARGE SCALE GENOMIC DNA]</scope>
    <source>
        <strain evidence="2">cv. Darmor-bzh</strain>
    </source>
</reference>
<gene>
    <name evidence="1" type="primary">BnaA09g30940D</name>
    <name evidence="1" type="ORF">GSBRNA2T00079621001</name>
</gene>
<dbReference type="Proteomes" id="UP000028999">
    <property type="component" value="Unassembled WGS sequence"/>
</dbReference>
<keyword evidence="2" id="KW-1185">Reference proteome</keyword>
<proteinExistence type="predicted"/>
<evidence type="ECO:0000313" key="1">
    <source>
        <dbReference type="EMBL" id="CDY44158.1"/>
    </source>
</evidence>
<dbReference type="EMBL" id="LK032580">
    <property type="protein sequence ID" value="CDY44158.1"/>
    <property type="molecule type" value="Genomic_DNA"/>
</dbReference>
<accession>A0A078I4T3</accession>
<organism evidence="1 2">
    <name type="scientific">Brassica napus</name>
    <name type="common">Rape</name>
    <dbReference type="NCBI Taxonomy" id="3708"/>
    <lineage>
        <taxon>Eukaryota</taxon>
        <taxon>Viridiplantae</taxon>
        <taxon>Streptophyta</taxon>
        <taxon>Embryophyta</taxon>
        <taxon>Tracheophyta</taxon>
        <taxon>Spermatophyta</taxon>
        <taxon>Magnoliopsida</taxon>
        <taxon>eudicotyledons</taxon>
        <taxon>Gunneridae</taxon>
        <taxon>Pentapetalae</taxon>
        <taxon>rosids</taxon>
        <taxon>malvids</taxon>
        <taxon>Brassicales</taxon>
        <taxon>Brassicaceae</taxon>
        <taxon>Brassiceae</taxon>
        <taxon>Brassica</taxon>
    </lineage>
</organism>